<proteinExistence type="predicted"/>
<evidence type="ECO:0000256" key="1">
    <source>
        <dbReference type="SAM" id="Coils"/>
    </source>
</evidence>
<dbReference type="EMBL" id="CAJVCH010084454">
    <property type="protein sequence ID" value="CAG7721916.1"/>
    <property type="molecule type" value="Genomic_DNA"/>
</dbReference>
<feature type="coiled-coil region" evidence="1">
    <location>
        <begin position="82"/>
        <end position="109"/>
    </location>
</feature>
<sequence>MSTVVQRELVEWYTQWGQISFTRDQITNLNRGPFRDFQLNFLLRLARSNSFIETFRTNVYLQEVDENLEGDFMEKEINTALFADKLAKLKELEEECNRIQGSADDKHAKLRKKRMETSTNGSYVFQRQYYNILDERLRKTSDVVAECEQLISSNRDEGKSTSKEGGNGSHIPALTEAAHLAFQTVVMRHYLCDDSSPRAGSGSLRADDFRALVISMCEEFTQRLIKQNQQIGLQQNLRDKMNELIISWSTAHVQAFFKNKSREKLLLEAKQSLEAAQQACRNEPNIGYRLSDFLGLIRNKYLSAKVERCRQHNNRSGQPLENIFRNISTDRFSTPSPENDIDNMFVNLRRQWNMRDWVIALSDVEQVEEIYSVLLKTWNLAKRNLMDMISFAQQPSNELLSNFLSTAECIRVTFPKPFVHKPATFDRPRYNSELQSILSGSTLSGTSNISILDTTCVSAATTTILDSLSESRMSSSTKDSSSDSNHNDFQEFYSLYDQIGDNNKPENETAVQNILDKLKLRFSKD</sequence>
<evidence type="ECO:0000313" key="2">
    <source>
        <dbReference type="EMBL" id="CAG7721916.1"/>
    </source>
</evidence>
<keyword evidence="1" id="KW-0175">Coiled coil</keyword>
<reference evidence="2" key="1">
    <citation type="submission" date="2021-06" db="EMBL/GenBank/DDBJ databases">
        <authorList>
            <person name="Hodson N. C."/>
            <person name="Mongue J. A."/>
            <person name="Jaron S. K."/>
        </authorList>
    </citation>
    <scope>NUCLEOTIDE SEQUENCE</scope>
</reference>
<keyword evidence="3" id="KW-1185">Reference proteome</keyword>
<comment type="caution">
    <text evidence="2">The sequence shown here is derived from an EMBL/GenBank/DDBJ whole genome shotgun (WGS) entry which is preliminary data.</text>
</comment>
<evidence type="ECO:0000313" key="3">
    <source>
        <dbReference type="Proteomes" id="UP000708208"/>
    </source>
</evidence>
<protein>
    <submittedName>
        <fullName evidence="2">Uncharacterized protein</fullName>
    </submittedName>
</protein>
<dbReference type="Proteomes" id="UP000708208">
    <property type="component" value="Unassembled WGS sequence"/>
</dbReference>
<accession>A0A8J2JKW6</accession>
<organism evidence="2 3">
    <name type="scientific">Allacma fusca</name>
    <dbReference type="NCBI Taxonomy" id="39272"/>
    <lineage>
        <taxon>Eukaryota</taxon>
        <taxon>Metazoa</taxon>
        <taxon>Ecdysozoa</taxon>
        <taxon>Arthropoda</taxon>
        <taxon>Hexapoda</taxon>
        <taxon>Collembola</taxon>
        <taxon>Symphypleona</taxon>
        <taxon>Sminthuridae</taxon>
        <taxon>Allacma</taxon>
    </lineage>
</organism>
<gene>
    <name evidence="2" type="ORF">AFUS01_LOCUS11101</name>
</gene>
<name>A0A8J2JKW6_9HEXA</name>
<dbReference type="AlphaFoldDB" id="A0A8J2JKW6"/>